<evidence type="ECO:0000313" key="2">
    <source>
        <dbReference type="Proteomes" id="UP000028547"/>
    </source>
</evidence>
<dbReference type="Proteomes" id="UP000028547">
    <property type="component" value="Unassembled WGS sequence"/>
</dbReference>
<dbReference type="AlphaFoldDB" id="A0A084SIJ7"/>
<organism evidence="1 2">
    <name type="scientific">Archangium violaceum Cb vi76</name>
    <dbReference type="NCBI Taxonomy" id="1406225"/>
    <lineage>
        <taxon>Bacteria</taxon>
        <taxon>Pseudomonadati</taxon>
        <taxon>Myxococcota</taxon>
        <taxon>Myxococcia</taxon>
        <taxon>Myxococcales</taxon>
        <taxon>Cystobacterineae</taxon>
        <taxon>Archangiaceae</taxon>
        <taxon>Archangium</taxon>
    </lineage>
</organism>
<reference evidence="1 2" key="1">
    <citation type="submission" date="2014-07" db="EMBL/GenBank/DDBJ databases">
        <title>Draft Genome Sequence of Gephyronic Acid Producer, Cystobacter violaceus Strain Cb vi76.</title>
        <authorList>
            <person name="Stevens D.C."/>
            <person name="Young J."/>
            <person name="Carmichael R."/>
            <person name="Tan J."/>
            <person name="Taylor R.E."/>
        </authorList>
    </citation>
    <scope>NUCLEOTIDE SEQUENCE [LARGE SCALE GENOMIC DNA]</scope>
    <source>
        <strain evidence="1 2">Cb vi76</strain>
    </source>
</reference>
<dbReference type="EMBL" id="JPMI01000298">
    <property type="protein sequence ID" value="KFA88282.1"/>
    <property type="molecule type" value="Genomic_DNA"/>
</dbReference>
<comment type="caution">
    <text evidence="1">The sequence shown here is derived from an EMBL/GenBank/DDBJ whole genome shotgun (WGS) entry which is preliminary data.</text>
</comment>
<accession>A0A084SIJ7</accession>
<sequence length="154" mass="17387">MINRVETLKRDHGRLRVLLGACDGASPVELPGLMRQLHDVFIPHQRAKEQLYDVVVAACQESKDATSLTLLNIFRTNLTVMSNAVLGFFSHVDSDPERLRQRFRTVSAALRSLMDTEEKSVFPLCLRQQTRMKQPAQALRIQTLSSPSWQAGGR</sequence>
<evidence type="ECO:0008006" key="3">
    <source>
        <dbReference type="Google" id="ProtNLM"/>
    </source>
</evidence>
<evidence type="ECO:0000313" key="1">
    <source>
        <dbReference type="EMBL" id="KFA88282.1"/>
    </source>
</evidence>
<gene>
    <name evidence="1" type="ORF">Q664_42210</name>
</gene>
<protein>
    <recommendedName>
        <fullName evidence="3">Hemerythrin-like domain-containing protein</fullName>
    </recommendedName>
</protein>
<proteinExistence type="predicted"/>
<name>A0A084SIJ7_9BACT</name>